<evidence type="ECO:0000313" key="1">
    <source>
        <dbReference type="EMBL" id="AGA86362.1"/>
    </source>
</evidence>
<dbReference type="Gene3D" id="3.90.1480.10">
    <property type="entry name" value="Alpha-2,3-sialyltransferase"/>
    <property type="match status" value="1"/>
</dbReference>
<dbReference type="HOGENOM" id="CLU_1065035_0_0_6"/>
<evidence type="ECO:0008006" key="3">
    <source>
        <dbReference type="Google" id="ProtNLM"/>
    </source>
</evidence>
<protein>
    <recommendedName>
        <fullName evidence="3">DUF115 domain-containing protein</fullName>
    </recommendedName>
</protein>
<name>L0GKP8_STUST</name>
<sequence>MQVFRCSYLRRSGMTEFLLNAHSPHGDVCHILASGWSLNDSFSRIDRSNAFVIGFNFSFLKCPDPDVHFIENASSADKRFFINTFHHYAALNIFKISDKTRLVFKNISEFKNSTKLICWLYGREAEFVRDRHYRIFSGKGVGPTLALMLEDKRGLPQAVSSVVGLVIWAKNMGFKNIVVHGLDFYGPHFYGSDLHKAIFEGYIPACFDPAIGSHKTVIGENGVGVKDLFIELKKSLERHGVKLSAGSALSPSAVFLGSAYD</sequence>
<proteinExistence type="predicted"/>
<organism evidence="1 2">
    <name type="scientific">Stutzerimonas stutzeri RCH2</name>
    <dbReference type="NCBI Taxonomy" id="644801"/>
    <lineage>
        <taxon>Bacteria</taxon>
        <taxon>Pseudomonadati</taxon>
        <taxon>Pseudomonadota</taxon>
        <taxon>Gammaproteobacteria</taxon>
        <taxon>Pseudomonadales</taxon>
        <taxon>Pseudomonadaceae</taxon>
        <taxon>Stutzerimonas</taxon>
    </lineage>
</organism>
<dbReference type="AlphaFoldDB" id="L0GKP8"/>
<dbReference type="EMBL" id="CP003071">
    <property type="protein sequence ID" value="AGA86362.1"/>
    <property type="molecule type" value="Genomic_DNA"/>
</dbReference>
<accession>L0GKP8</accession>
<gene>
    <name evidence="1" type="ORF">Psest_1816</name>
</gene>
<dbReference type="STRING" id="644801.Psest_1816"/>
<reference evidence="1 2" key="1">
    <citation type="submission" date="2011-10" db="EMBL/GenBank/DDBJ databases">
        <title>Complete sequence of chromosome of Pseudomonas stutzeri RCH2.</title>
        <authorList>
            <consortium name="US DOE Joint Genome Institute"/>
            <person name="Lucas S."/>
            <person name="Han J."/>
            <person name="Lapidus A."/>
            <person name="Cheng J.-F."/>
            <person name="Goodwin L."/>
            <person name="Pitluck S."/>
            <person name="Peters L."/>
            <person name="Ovchinnikova G."/>
            <person name="Zeytun A."/>
            <person name="Lu M."/>
            <person name="Detter J.C."/>
            <person name="Han C."/>
            <person name="Tapia R."/>
            <person name="Land M."/>
            <person name="Hauser L."/>
            <person name="Kyrpides N."/>
            <person name="Ivanova N."/>
            <person name="Pagani I."/>
            <person name="Chakraborty R."/>
            <person name="Arkin A."/>
            <person name="Dehal P."/>
            <person name="Wall J."/>
            <person name="Hazen T."/>
            <person name="Woyke T."/>
        </authorList>
    </citation>
    <scope>NUCLEOTIDE SEQUENCE [LARGE SCALE GENOMIC DNA]</scope>
    <source>
        <strain evidence="1 2">RCH2</strain>
    </source>
</reference>
<dbReference type="KEGG" id="psh:Psest_1816"/>
<evidence type="ECO:0000313" key="2">
    <source>
        <dbReference type="Proteomes" id="UP000010820"/>
    </source>
</evidence>
<dbReference type="Proteomes" id="UP000010820">
    <property type="component" value="Chromosome"/>
</dbReference>